<gene>
    <name evidence="1" type="ORF">DSM107014_02455</name>
</gene>
<organism evidence="1 2">
    <name type="scientific">Gomphosphaeria aponina SAG 52.96 = DSM 107014</name>
    <dbReference type="NCBI Taxonomy" id="1521640"/>
    <lineage>
        <taxon>Bacteria</taxon>
        <taxon>Bacillati</taxon>
        <taxon>Cyanobacteriota</taxon>
        <taxon>Cyanophyceae</taxon>
        <taxon>Oscillatoriophycideae</taxon>
        <taxon>Chroococcales</taxon>
        <taxon>Gomphosphaeriaceae</taxon>
        <taxon>Gomphosphaeria</taxon>
    </lineage>
</organism>
<comment type="caution">
    <text evidence="1">The sequence shown here is derived from an EMBL/GenBank/DDBJ whole genome shotgun (WGS) entry which is preliminary data.</text>
</comment>
<dbReference type="Proteomes" id="UP000767446">
    <property type="component" value="Unassembled WGS sequence"/>
</dbReference>
<evidence type="ECO:0000313" key="2">
    <source>
        <dbReference type="Proteomes" id="UP000767446"/>
    </source>
</evidence>
<accession>A0A941GN09</accession>
<sequence>MKYIFTKPTNQTKTLSPLPTRQLRYFKVSLDNSATPMGRLFAQSPDMALTQAAKLNDPHPK</sequence>
<protein>
    <submittedName>
        <fullName evidence="1">Uncharacterized protein</fullName>
    </submittedName>
</protein>
<dbReference type="EMBL" id="JADQBC010000010">
    <property type="protein sequence ID" value="MBR8826759.1"/>
    <property type="molecule type" value="Genomic_DNA"/>
</dbReference>
<dbReference type="AlphaFoldDB" id="A0A941GN09"/>
<evidence type="ECO:0000313" key="1">
    <source>
        <dbReference type="EMBL" id="MBR8826759.1"/>
    </source>
</evidence>
<name>A0A941GN09_9CHRO</name>
<proteinExistence type="predicted"/>
<reference evidence="1" key="1">
    <citation type="submission" date="2021-02" db="EMBL/GenBank/DDBJ databases">
        <title>Metagenome analyses of Stigonema ocellatum DSM 106950, Chlorogloea purpurea SAG 13.99 and Gomphosphaeria aponina DSM 107014.</title>
        <authorList>
            <person name="Marter P."/>
            <person name="Huang S."/>
        </authorList>
    </citation>
    <scope>NUCLEOTIDE SEQUENCE</scope>
    <source>
        <strain evidence="1">JP213</strain>
    </source>
</reference>